<proteinExistence type="predicted"/>
<evidence type="ECO:0000313" key="2">
    <source>
        <dbReference type="EMBL" id="GAA0169489.1"/>
    </source>
</evidence>
<feature type="region of interest" description="Disordered" evidence="1">
    <location>
        <begin position="129"/>
        <end position="150"/>
    </location>
</feature>
<dbReference type="EMBL" id="BAABME010006866">
    <property type="protein sequence ID" value="GAA0169489.1"/>
    <property type="molecule type" value="Genomic_DNA"/>
</dbReference>
<evidence type="ECO:0000256" key="1">
    <source>
        <dbReference type="SAM" id="MobiDB-lite"/>
    </source>
</evidence>
<evidence type="ECO:0000313" key="3">
    <source>
        <dbReference type="Proteomes" id="UP001454036"/>
    </source>
</evidence>
<accession>A0AAV3QZF4</accession>
<name>A0AAV3QZF4_LITER</name>
<comment type="caution">
    <text evidence="2">The sequence shown here is derived from an EMBL/GenBank/DDBJ whole genome shotgun (WGS) entry which is preliminary data.</text>
</comment>
<feature type="region of interest" description="Disordered" evidence="1">
    <location>
        <begin position="192"/>
        <end position="231"/>
    </location>
</feature>
<dbReference type="Proteomes" id="UP001454036">
    <property type="component" value="Unassembled WGS sequence"/>
</dbReference>
<dbReference type="AlphaFoldDB" id="A0AAV3QZF4"/>
<reference evidence="2 3" key="1">
    <citation type="submission" date="2024-01" db="EMBL/GenBank/DDBJ databases">
        <title>The complete chloroplast genome sequence of Lithospermum erythrorhizon: insights into the phylogenetic relationship among Boraginaceae species and the maternal lineages of purple gromwells.</title>
        <authorList>
            <person name="Okada T."/>
            <person name="Watanabe K."/>
        </authorList>
    </citation>
    <scope>NUCLEOTIDE SEQUENCE [LARGE SCALE GENOMIC DNA]</scope>
</reference>
<protein>
    <submittedName>
        <fullName evidence="2">Uncharacterized protein</fullName>
    </submittedName>
</protein>
<organism evidence="2 3">
    <name type="scientific">Lithospermum erythrorhizon</name>
    <name type="common">Purple gromwell</name>
    <name type="synonym">Lithospermum officinale var. erythrorhizon</name>
    <dbReference type="NCBI Taxonomy" id="34254"/>
    <lineage>
        <taxon>Eukaryota</taxon>
        <taxon>Viridiplantae</taxon>
        <taxon>Streptophyta</taxon>
        <taxon>Embryophyta</taxon>
        <taxon>Tracheophyta</taxon>
        <taxon>Spermatophyta</taxon>
        <taxon>Magnoliopsida</taxon>
        <taxon>eudicotyledons</taxon>
        <taxon>Gunneridae</taxon>
        <taxon>Pentapetalae</taxon>
        <taxon>asterids</taxon>
        <taxon>lamiids</taxon>
        <taxon>Boraginales</taxon>
        <taxon>Boraginaceae</taxon>
        <taxon>Boraginoideae</taxon>
        <taxon>Lithospermeae</taxon>
        <taxon>Lithospermum</taxon>
    </lineage>
</organism>
<keyword evidence="3" id="KW-1185">Reference proteome</keyword>
<sequence>MWISIIGFYSAYLLAGMTPTEEFFLRSFSQHMHKDDLLYIAVHLEMKGSLPTRKSKGTLSLSVKHKADAIVFSTYWANRRPMPLHFYSDHRVLKAAGLSPSSDVDPGTLEALRATYNVHNHVLPPHAAASLDSSDKLPLRPPAPNITGPVMVSSSLEEDEVASPLLSSVMQQLRKQIPRLRRENLAEVSSVLEDREETYTHTPPVRRNDEPVMGKQSPHEVAAGDTETPSP</sequence>
<gene>
    <name evidence="2" type="ORF">LIER_23964</name>
</gene>